<evidence type="ECO:0000256" key="6">
    <source>
        <dbReference type="ARBA" id="ARBA00023029"/>
    </source>
</evidence>
<dbReference type="PANTHER" id="PTHR11390">
    <property type="entry name" value="PROKARYOTIC DNA TOPOISOMERASE"/>
    <property type="match status" value="1"/>
</dbReference>
<feature type="region of interest" description="Disordered" evidence="13">
    <location>
        <begin position="437"/>
        <end position="465"/>
    </location>
</feature>
<dbReference type="PROSITE" id="PS52039">
    <property type="entry name" value="TOPO_IA_2"/>
    <property type="match status" value="1"/>
</dbReference>
<keyword evidence="4" id="KW-0479">Metal-binding</keyword>
<dbReference type="InterPro" id="IPR025589">
    <property type="entry name" value="Toprim_C_rpt"/>
</dbReference>
<dbReference type="Gene3D" id="2.70.20.10">
    <property type="entry name" value="Topoisomerase I, domain 3"/>
    <property type="match status" value="1"/>
</dbReference>
<keyword evidence="6" id="KW-0799">Topoisomerase</keyword>
<keyword evidence="7" id="KW-0238">DNA-binding</keyword>
<name>A0ABQ6NN67_9BACL</name>
<dbReference type="Pfam" id="PF01131">
    <property type="entry name" value="Topoisom_bac"/>
    <property type="match status" value="1"/>
</dbReference>
<dbReference type="InterPro" id="IPR003602">
    <property type="entry name" value="Topo_IA_DNA-bd_dom"/>
</dbReference>
<dbReference type="InterPro" id="IPR005738">
    <property type="entry name" value="TopoIII"/>
</dbReference>
<reference evidence="16 17" key="1">
    <citation type="submission" date="2023-05" db="EMBL/GenBank/DDBJ databases">
        <title>Draft genome of Paenibacillus sp. CCS26.</title>
        <authorList>
            <person name="Akita H."/>
            <person name="Shinto Y."/>
            <person name="Kimura Z."/>
        </authorList>
    </citation>
    <scope>NUCLEOTIDE SEQUENCE [LARGE SCALE GENOMIC DNA]</scope>
    <source>
        <strain evidence="16 17">CCS26</strain>
    </source>
</reference>
<comment type="catalytic activity">
    <reaction evidence="1">
        <text>ATP-independent breakage of single-stranded DNA, followed by passage and rejoining.</text>
        <dbReference type="EC" id="5.6.2.1"/>
    </reaction>
</comment>
<evidence type="ECO:0000259" key="15">
    <source>
        <dbReference type="PROSITE" id="PS52039"/>
    </source>
</evidence>
<feature type="domain" description="Topo IA-type catalytic" evidence="15">
    <location>
        <begin position="151"/>
        <end position="607"/>
    </location>
</feature>
<dbReference type="Pfam" id="PF13342">
    <property type="entry name" value="Toprim_Crpt"/>
    <property type="match status" value="1"/>
</dbReference>
<feature type="domain" description="Toprim" evidence="14">
    <location>
        <begin position="2"/>
        <end position="134"/>
    </location>
</feature>
<dbReference type="InterPro" id="IPR023405">
    <property type="entry name" value="Topo_IA_core_domain"/>
</dbReference>
<dbReference type="Gene3D" id="1.10.290.10">
    <property type="entry name" value="Topoisomerase I, domain 4"/>
    <property type="match status" value="1"/>
</dbReference>
<dbReference type="InterPro" id="IPR013826">
    <property type="entry name" value="Topo_IA_cen_sub3"/>
</dbReference>
<evidence type="ECO:0000259" key="14">
    <source>
        <dbReference type="PROSITE" id="PS50880"/>
    </source>
</evidence>
<evidence type="ECO:0000256" key="7">
    <source>
        <dbReference type="ARBA" id="ARBA00023125"/>
    </source>
</evidence>
<keyword evidence="8" id="KW-0413">Isomerase</keyword>
<dbReference type="PROSITE" id="PS50880">
    <property type="entry name" value="TOPRIM"/>
    <property type="match status" value="1"/>
</dbReference>
<dbReference type="InterPro" id="IPR013497">
    <property type="entry name" value="Topo_IA_cen"/>
</dbReference>
<evidence type="ECO:0000256" key="10">
    <source>
        <dbReference type="ARBA" id="ARBA00031985"/>
    </source>
</evidence>
<evidence type="ECO:0000256" key="1">
    <source>
        <dbReference type="ARBA" id="ARBA00000213"/>
    </source>
</evidence>
<dbReference type="NCBIfam" id="NF005829">
    <property type="entry name" value="PRK07726.1"/>
    <property type="match status" value="1"/>
</dbReference>
<dbReference type="InterPro" id="IPR003601">
    <property type="entry name" value="Topo_IA_2"/>
</dbReference>
<keyword evidence="17" id="KW-1185">Reference proteome</keyword>
<evidence type="ECO:0000313" key="17">
    <source>
        <dbReference type="Proteomes" id="UP001285921"/>
    </source>
</evidence>
<dbReference type="InterPro" id="IPR000380">
    <property type="entry name" value="Topo_IA"/>
</dbReference>
<dbReference type="SMART" id="SM00436">
    <property type="entry name" value="TOP1Bc"/>
    <property type="match status" value="1"/>
</dbReference>
<accession>A0ABQ6NN67</accession>
<dbReference type="RefSeq" id="WP_317980524.1">
    <property type="nucleotide sequence ID" value="NZ_BTCL01000010.1"/>
</dbReference>
<keyword evidence="5" id="KW-0460">Magnesium</keyword>
<dbReference type="Gene3D" id="3.40.50.140">
    <property type="match status" value="1"/>
</dbReference>
<dbReference type="InterPro" id="IPR013824">
    <property type="entry name" value="Topo_IA_cen_sub1"/>
</dbReference>
<dbReference type="InterPro" id="IPR006171">
    <property type="entry name" value="TOPRIM_dom"/>
</dbReference>
<evidence type="ECO:0000256" key="5">
    <source>
        <dbReference type="ARBA" id="ARBA00022842"/>
    </source>
</evidence>
<dbReference type="CDD" id="cd03362">
    <property type="entry name" value="TOPRIM_TopoIA_TopoIII"/>
    <property type="match status" value="1"/>
</dbReference>
<dbReference type="EMBL" id="BTCL01000010">
    <property type="protein sequence ID" value="GMK46013.1"/>
    <property type="molecule type" value="Genomic_DNA"/>
</dbReference>
<evidence type="ECO:0000256" key="2">
    <source>
        <dbReference type="ARBA" id="ARBA00009446"/>
    </source>
</evidence>
<evidence type="ECO:0000256" key="13">
    <source>
        <dbReference type="SAM" id="MobiDB-lite"/>
    </source>
</evidence>
<comment type="caution">
    <text evidence="16">The sequence shown here is derived from an EMBL/GenBank/DDBJ whole genome shotgun (WGS) entry which is preliminary data.</text>
</comment>
<dbReference type="SUPFAM" id="SSF56712">
    <property type="entry name" value="Prokaryotic type I DNA topoisomerase"/>
    <property type="match status" value="1"/>
</dbReference>
<feature type="compositionally biased region" description="Low complexity" evidence="13">
    <location>
        <begin position="635"/>
        <end position="684"/>
    </location>
</feature>
<protein>
    <recommendedName>
        <fullName evidence="3">DNA topoisomerase</fullName>
        <ecNumber evidence="3">5.6.2.1</ecNumber>
    </recommendedName>
    <alternativeName>
        <fullName evidence="12">Omega-protein</fullName>
    </alternativeName>
    <alternativeName>
        <fullName evidence="11">Relaxing enzyme</fullName>
    </alternativeName>
    <alternativeName>
        <fullName evidence="9">Swivelase</fullName>
    </alternativeName>
    <alternativeName>
        <fullName evidence="10">Untwisting enzyme</fullName>
    </alternativeName>
</protein>
<dbReference type="InterPro" id="IPR013825">
    <property type="entry name" value="Topo_IA_cen_sub2"/>
</dbReference>
<organism evidence="16 17">
    <name type="scientific">Paenibacillus glycanilyticus</name>
    <dbReference type="NCBI Taxonomy" id="126569"/>
    <lineage>
        <taxon>Bacteria</taxon>
        <taxon>Bacillati</taxon>
        <taxon>Bacillota</taxon>
        <taxon>Bacilli</taxon>
        <taxon>Bacillales</taxon>
        <taxon>Paenibacillaceae</taxon>
        <taxon>Paenibacillus</taxon>
    </lineage>
</organism>
<dbReference type="PRINTS" id="PR00417">
    <property type="entry name" value="PRTPISMRASEI"/>
</dbReference>
<comment type="similarity">
    <text evidence="2">Belongs to the type IA topoisomerase family.</text>
</comment>
<dbReference type="Proteomes" id="UP001285921">
    <property type="component" value="Unassembled WGS sequence"/>
</dbReference>
<dbReference type="EC" id="5.6.2.1" evidence="3"/>
<dbReference type="Gene3D" id="1.10.460.10">
    <property type="entry name" value="Topoisomerase I, domain 2"/>
    <property type="match status" value="1"/>
</dbReference>
<evidence type="ECO:0000256" key="8">
    <source>
        <dbReference type="ARBA" id="ARBA00023235"/>
    </source>
</evidence>
<evidence type="ECO:0000256" key="11">
    <source>
        <dbReference type="ARBA" id="ARBA00032235"/>
    </source>
</evidence>
<dbReference type="PROSITE" id="PS00396">
    <property type="entry name" value="TOPO_IA_1"/>
    <property type="match status" value="1"/>
</dbReference>
<sequence>MKTLIIAEKPDMGRTIAAVVEPKAANKRTYLEGDRYIITWAIGHLVTLAEPDQYDARYKRWNDQDLPIIPDKFKLWPNARTKDQLKTIGELAKRCGRLVNACDAGREGQLIFHLIRQYLKLPQPTDRLWISDLTPETIRKGFDSLRSDEDYAPLTRAARARSEADWLIGMNASRAFTIRHKALLSVGRVQTPVLALLYDRHKEITAFKSDMYYVVKALFDQNGFQYSGIWQGDRITDKAKAEALAAKTQGKTGIIKDYQTAESKEYPFRLHDLTLLQREANGRYGYSAKKTLDIAQALYEKHKAITYPRTNSNYVTEENLPVMQKVLTMLQGSDSYRELANGADRGRVHKGNKAVCNPSKVEDHHAIMPTPKRPSGLSPEEQNIYDMIVRRFLSQYYPPAVYKNHTVLTEVESEIFRTKAKELLELGWKVVLQDQGQAAKKTSKKKASEKDEAESDEEELLTDKPFAIEPRQGVKCVKSESLEKTTQPPKAYTEGTLLKAMESAGKSMEDDELREAMKDTGLGTPATRAATIERLKQVGYVDLTGKKLEISSKGCAAIELIRGAGVDLLASPEMTGRWEQRLHQISRGEASDDQFILKVKQFAAMIVDKVRQQRPAAPGTFEERENGGKRGAAGSGSKRGSRTSKSSGGSRTSSSRSASSASATATAAPKSATATRTSASPSAREPIAACPRAGCSGQIIEGKRGFGCSAFRDGCTFVIWKEQQGKTISIPMVRSLLEKGATSQLTFKRQDGSSTKAKLVLTDRDKGTVSVQGV</sequence>
<evidence type="ECO:0000313" key="16">
    <source>
        <dbReference type="EMBL" id="GMK46013.1"/>
    </source>
</evidence>
<dbReference type="Pfam" id="PF01751">
    <property type="entry name" value="Toprim"/>
    <property type="match status" value="1"/>
</dbReference>
<dbReference type="CDD" id="cd00186">
    <property type="entry name" value="TOP1Ac"/>
    <property type="match status" value="1"/>
</dbReference>
<dbReference type="InterPro" id="IPR034144">
    <property type="entry name" value="TOPRIM_TopoIII"/>
</dbReference>
<evidence type="ECO:0000256" key="9">
    <source>
        <dbReference type="ARBA" id="ARBA00030003"/>
    </source>
</evidence>
<gene>
    <name evidence="16" type="primary">topB</name>
    <name evidence="16" type="ORF">PghCCS26_31410</name>
</gene>
<dbReference type="SMART" id="SM00493">
    <property type="entry name" value="TOPRIM"/>
    <property type="match status" value="1"/>
</dbReference>
<dbReference type="SMART" id="SM00437">
    <property type="entry name" value="TOP1Ac"/>
    <property type="match status" value="1"/>
</dbReference>
<dbReference type="PANTHER" id="PTHR11390:SF21">
    <property type="entry name" value="DNA TOPOISOMERASE 3-ALPHA"/>
    <property type="match status" value="1"/>
</dbReference>
<evidence type="ECO:0000256" key="3">
    <source>
        <dbReference type="ARBA" id="ARBA00012891"/>
    </source>
</evidence>
<feature type="compositionally biased region" description="Acidic residues" evidence="13">
    <location>
        <begin position="451"/>
        <end position="460"/>
    </location>
</feature>
<dbReference type="InterPro" id="IPR023406">
    <property type="entry name" value="Topo_IA_AS"/>
</dbReference>
<feature type="region of interest" description="Disordered" evidence="13">
    <location>
        <begin position="612"/>
        <end position="688"/>
    </location>
</feature>
<proteinExistence type="inferred from homology"/>
<evidence type="ECO:0000256" key="12">
    <source>
        <dbReference type="ARBA" id="ARBA00032877"/>
    </source>
</evidence>
<evidence type="ECO:0000256" key="4">
    <source>
        <dbReference type="ARBA" id="ARBA00022723"/>
    </source>
</evidence>
<dbReference type="NCBIfam" id="TIGR01056">
    <property type="entry name" value="topB"/>
    <property type="match status" value="1"/>
</dbReference>